<dbReference type="GO" id="GO:0051301">
    <property type="term" value="P:cell division"/>
    <property type="evidence" value="ECO:0007669"/>
    <property type="project" value="UniProtKB-KW"/>
</dbReference>
<feature type="active site" description="Nucleophile" evidence="7">
    <location>
        <position position="191"/>
    </location>
</feature>
<dbReference type="GO" id="GO:0031261">
    <property type="term" value="C:DNA replication preinitiation complex"/>
    <property type="evidence" value="ECO:0007669"/>
    <property type="project" value="TreeGrafter"/>
</dbReference>
<dbReference type="AlphaFoldDB" id="A0A395IAA0"/>
<dbReference type="GO" id="GO:0000727">
    <property type="term" value="P:double-strand break repair via break-induced replication"/>
    <property type="evidence" value="ECO:0007669"/>
    <property type="project" value="TreeGrafter"/>
</dbReference>
<dbReference type="GO" id="GO:0003688">
    <property type="term" value="F:DNA replication origin binding"/>
    <property type="evidence" value="ECO:0007669"/>
    <property type="project" value="TreeGrafter"/>
</dbReference>
<dbReference type="GO" id="GO:1902977">
    <property type="term" value="P:mitotic DNA replication preinitiation complex assembly"/>
    <property type="evidence" value="ECO:0007669"/>
    <property type="project" value="TreeGrafter"/>
</dbReference>
<keyword evidence="6" id="KW-0131">Cell cycle</keyword>
<dbReference type="PANTHER" id="PTHR10507:SF0">
    <property type="entry name" value="CELL DIVISION CONTROL PROTEIN 45 HOMOLOG"/>
    <property type="match status" value="1"/>
</dbReference>
<name>A0A395IAA0_ASPHC</name>
<feature type="compositionally biased region" description="Low complexity" evidence="8">
    <location>
        <begin position="489"/>
        <end position="505"/>
    </location>
</feature>
<dbReference type="GO" id="GO:0006508">
    <property type="term" value="P:proteolysis"/>
    <property type="evidence" value="ECO:0007669"/>
    <property type="project" value="InterPro"/>
</dbReference>
<organism evidence="10 11">
    <name type="scientific">Aspergillus homomorphus (strain CBS 101889)</name>
    <dbReference type="NCBI Taxonomy" id="1450537"/>
    <lineage>
        <taxon>Eukaryota</taxon>
        <taxon>Fungi</taxon>
        <taxon>Dikarya</taxon>
        <taxon>Ascomycota</taxon>
        <taxon>Pezizomycotina</taxon>
        <taxon>Eurotiomycetes</taxon>
        <taxon>Eurotiomycetidae</taxon>
        <taxon>Eurotiales</taxon>
        <taxon>Aspergillaceae</taxon>
        <taxon>Aspergillus</taxon>
        <taxon>Aspergillus subgen. Circumdati</taxon>
    </lineage>
</organism>
<dbReference type="Gene3D" id="3.40.50.1460">
    <property type="match status" value="1"/>
</dbReference>
<dbReference type="Pfam" id="PF02724">
    <property type="entry name" value="CDC45"/>
    <property type="match status" value="1"/>
</dbReference>
<evidence type="ECO:0000256" key="3">
    <source>
        <dbReference type="ARBA" id="ARBA00010727"/>
    </source>
</evidence>
<sequence length="1066" mass="119062">MSILYSGLLRALPLVLLFFTAIVAAEHTSNWAVLVSTSRFWFNYRHLANVLSLYRTVKRLGIPDSQIILMLPDDMACNPRNAFPGTVYSNADRAVDLYGDNIEVDYRGYEVTVENFIRLLTDRLDEDVPRSKRLGSDAGSNVLVYMTGHGGDQFLKFQDSEEIGAWDLADAFGQMWEKKRYHELLFMIDTCQANTMYTHFYSPNIIATGSSALDQSSYSHHADSDVGVAVIDRWTYYVLEFLETQVTSANSKQTLGDLFDSYDESKIHSQPGVRWDLFPGGEQEGRLRTVVDFFGNVQNVEVENVNATEPGSLQEDLIEIARLVEKWRTHDRDLFIQPVAGYGDLARAGEELVKPMRTTNGGSGGVVICLGVGGLVDLTEILCLGSPEEEDNNAVDDEGQGQAEDMGGVEVWVFDARRPWNLSNVFGGEAATAADHPSSSDSKKRKSWSRQDDEDESDDDDGPPRQRRRSDSGSYIISSPSRPRRMGHDSSNSSRSVTPTSDSPSPLHPKPPSTRTLRRRLLRMRRKHESLLQRYYSSGTSYSEPISSLVYSLASELGREDNDLLWLAIVGVSSLELSGRTMSGVGVSNALEYGGSAGWGGERGERIRQIMRDEVHRLNPPDPYERDIRGEINGVIPTTARSPTDKSIRLSPEPRFILIRHWSLYDSMLHSPYLASRLHVWTENGKKRLHKLLAKMGISLNQSHQNYTHMDMELKRVLRQRLLKYAPMYGLDGLVPPEASGHAASREGWGFVRCWGWKACLSASDVGVIIGAILEVGPEDSHGTWDSKRLSKAASETHGDGSTESDLSSLLPRFWSAYDALSLTSESPTLLLGSLPLAQHLHRAILRTGTSLLAKHQIRHLRAFRIAVVKDGPDVKLFTNPGALTKLALWVAEAIRVQERERADTVKIGRRRAVGTPLVLAGLDEDRGLYVVVGTGGGGGVVDFAALTKRREDRRRKKEAKEKKRKEREEHRARRARERAARDDDEDEAEETEESSSESESESEDEQDLGGNKHLLRNRFGIAFQEVVQETSARVRIDSFEHCVVEVQKEDLGGFLEALSFRSVVG</sequence>
<dbReference type="GO" id="GO:0003923">
    <property type="term" value="F:GPI-anchor transamidase activity"/>
    <property type="evidence" value="ECO:0007669"/>
    <property type="project" value="InterPro"/>
</dbReference>
<reference evidence="10 11" key="1">
    <citation type="submission" date="2018-02" db="EMBL/GenBank/DDBJ databases">
        <title>The genomes of Aspergillus section Nigri reveals drivers in fungal speciation.</title>
        <authorList>
            <consortium name="DOE Joint Genome Institute"/>
            <person name="Vesth T.C."/>
            <person name="Nybo J."/>
            <person name="Theobald S."/>
            <person name="Brandl J."/>
            <person name="Frisvad J.C."/>
            <person name="Nielsen K.F."/>
            <person name="Lyhne E.K."/>
            <person name="Kogle M.E."/>
            <person name="Kuo A."/>
            <person name="Riley R."/>
            <person name="Clum A."/>
            <person name="Nolan M."/>
            <person name="Lipzen A."/>
            <person name="Salamov A."/>
            <person name="Henrissat B."/>
            <person name="Wiebenga A."/>
            <person name="De vries R.P."/>
            <person name="Grigoriev I.V."/>
            <person name="Mortensen U.H."/>
            <person name="Andersen M.R."/>
            <person name="Baker S.E."/>
        </authorList>
    </citation>
    <scope>NUCLEOTIDE SEQUENCE [LARGE SCALE GENOMIC DNA]</scope>
    <source>
        <strain evidence="10 11">CBS 101889</strain>
    </source>
</reference>
<dbReference type="GO" id="GO:0006506">
    <property type="term" value="P:GPI anchor biosynthetic process"/>
    <property type="evidence" value="ECO:0007669"/>
    <property type="project" value="UniProtKB-UniPathway"/>
</dbReference>
<dbReference type="FunFam" id="3.40.50.1460:FF:000003">
    <property type="entry name" value="GPI-anchor transamidase"/>
    <property type="match status" value="1"/>
</dbReference>
<feature type="compositionally biased region" description="Acidic residues" evidence="8">
    <location>
        <begin position="983"/>
        <end position="1008"/>
    </location>
</feature>
<evidence type="ECO:0000256" key="8">
    <source>
        <dbReference type="SAM" id="MobiDB-lite"/>
    </source>
</evidence>
<keyword evidence="11" id="KW-1185">Reference proteome</keyword>
<dbReference type="GeneID" id="37203931"/>
<protein>
    <submittedName>
        <fullName evidence="10">Cell division control protein 45</fullName>
    </submittedName>
</protein>
<dbReference type="EMBL" id="KZ824268">
    <property type="protein sequence ID" value="RAL16729.1"/>
    <property type="molecule type" value="Genomic_DNA"/>
</dbReference>
<feature type="compositionally biased region" description="Basic and acidic residues" evidence="8">
    <location>
        <begin position="780"/>
        <end position="801"/>
    </location>
</feature>
<dbReference type="GO" id="GO:0006270">
    <property type="term" value="P:DNA replication initiation"/>
    <property type="evidence" value="ECO:0007669"/>
    <property type="project" value="InterPro"/>
</dbReference>
<dbReference type="InterPro" id="IPR003874">
    <property type="entry name" value="CDC45"/>
</dbReference>
<keyword evidence="9" id="KW-0732">Signal</keyword>
<dbReference type="PIRSF" id="PIRSF019663">
    <property type="entry name" value="Legumain"/>
    <property type="match status" value="1"/>
</dbReference>
<dbReference type="Proteomes" id="UP000248961">
    <property type="component" value="Unassembled WGS sequence"/>
</dbReference>
<dbReference type="RefSeq" id="XP_025555883.1">
    <property type="nucleotide sequence ID" value="XM_025699642.1"/>
</dbReference>
<evidence type="ECO:0000256" key="9">
    <source>
        <dbReference type="SAM" id="SignalP"/>
    </source>
</evidence>
<feature type="active site" evidence="7">
    <location>
        <position position="149"/>
    </location>
</feature>
<feature type="compositionally biased region" description="Acidic residues" evidence="8">
    <location>
        <begin position="452"/>
        <end position="461"/>
    </location>
</feature>
<comment type="similarity">
    <text evidence="2">Belongs to the peptidase C13 family.</text>
</comment>
<dbReference type="VEuPathDB" id="FungiDB:BO97DRAFT_467335"/>
<evidence type="ECO:0000256" key="6">
    <source>
        <dbReference type="ARBA" id="ARBA00023306"/>
    </source>
</evidence>
<dbReference type="PRINTS" id="PR00776">
    <property type="entry name" value="HEMOGLOBNASE"/>
</dbReference>
<comment type="subcellular location">
    <subcellularLocation>
        <location evidence="1">Nucleus</location>
    </subcellularLocation>
</comment>
<feature type="region of interest" description="Disordered" evidence="8">
    <location>
        <begin position="429"/>
        <end position="516"/>
    </location>
</feature>
<evidence type="ECO:0000256" key="2">
    <source>
        <dbReference type="ARBA" id="ARBA00009941"/>
    </source>
</evidence>
<feature type="region of interest" description="Disordered" evidence="8">
    <location>
        <begin position="953"/>
        <end position="1012"/>
    </location>
</feature>
<dbReference type="STRING" id="1450537.A0A395IAA0"/>
<comment type="similarity">
    <text evidence="3">Belongs to the CDC45 family.</text>
</comment>
<keyword evidence="10" id="KW-0132">Cell division</keyword>
<dbReference type="GO" id="GO:0016255">
    <property type="term" value="P:attachment of GPI anchor to protein"/>
    <property type="evidence" value="ECO:0007669"/>
    <property type="project" value="InterPro"/>
</dbReference>
<proteinExistence type="inferred from homology"/>
<feature type="chain" id="PRO_5017420041" evidence="9">
    <location>
        <begin position="26"/>
        <end position="1066"/>
    </location>
</feature>
<evidence type="ECO:0000313" key="11">
    <source>
        <dbReference type="Proteomes" id="UP000248961"/>
    </source>
</evidence>
<keyword evidence="4" id="KW-0235">DNA replication</keyword>
<dbReference type="PANTHER" id="PTHR10507">
    <property type="entry name" value="CDC45-RELATED PROTEIN"/>
    <property type="match status" value="1"/>
</dbReference>
<dbReference type="GO" id="GO:0003697">
    <property type="term" value="F:single-stranded DNA binding"/>
    <property type="evidence" value="ECO:0007669"/>
    <property type="project" value="TreeGrafter"/>
</dbReference>
<dbReference type="GO" id="GO:0003682">
    <property type="term" value="F:chromatin binding"/>
    <property type="evidence" value="ECO:0007669"/>
    <property type="project" value="TreeGrafter"/>
</dbReference>
<keyword evidence="5" id="KW-0539">Nucleus</keyword>
<feature type="signal peptide" evidence="9">
    <location>
        <begin position="1"/>
        <end position="25"/>
    </location>
</feature>
<dbReference type="UniPathway" id="UPA00196"/>
<evidence type="ECO:0000256" key="4">
    <source>
        <dbReference type="ARBA" id="ARBA00022705"/>
    </source>
</evidence>
<accession>A0A395IAA0</accession>
<feature type="compositionally biased region" description="Low complexity" evidence="8">
    <location>
        <begin position="472"/>
        <end position="481"/>
    </location>
</feature>
<evidence type="ECO:0000256" key="5">
    <source>
        <dbReference type="ARBA" id="ARBA00023242"/>
    </source>
</evidence>
<evidence type="ECO:0000256" key="1">
    <source>
        <dbReference type="ARBA" id="ARBA00004123"/>
    </source>
</evidence>
<feature type="compositionally biased region" description="Basic and acidic residues" evidence="8">
    <location>
        <begin position="959"/>
        <end position="982"/>
    </location>
</feature>
<feature type="region of interest" description="Disordered" evidence="8">
    <location>
        <begin position="780"/>
        <end position="805"/>
    </location>
</feature>
<evidence type="ECO:0000256" key="7">
    <source>
        <dbReference type="PIRSR" id="PIRSR019663-1"/>
    </source>
</evidence>
<dbReference type="InterPro" id="IPR001096">
    <property type="entry name" value="Peptidase_C13"/>
</dbReference>
<dbReference type="Pfam" id="PF01650">
    <property type="entry name" value="Peptidase_C13"/>
    <property type="match status" value="1"/>
</dbReference>
<dbReference type="PIRSF" id="PIRSF500138">
    <property type="entry name" value="GPI8"/>
    <property type="match status" value="1"/>
</dbReference>
<dbReference type="OrthoDB" id="192611at2759"/>
<dbReference type="GO" id="GO:0042765">
    <property type="term" value="C:GPI-anchor transamidase complex"/>
    <property type="evidence" value="ECO:0007669"/>
    <property type="project" value="InterPro"/>
</dbReference>
<dbReference type="InterPro" id="IPR028361">
    <property type="entry name" value="GPI_transamidase"/>
</dbReference>
<evidence type="ECO:0000313" key="10">
    <source>
        <dbReference type="EMBL" id="RAL16729.1"/>
    </source>
</evidence>
<gene>
    <name evidence="10" type="ORF">BO97DRAFT_467335</name>
</gene>